<dbReference type="InterPro" id="IPR007138">
    <property type="entry name" value="ABM_dom"/>
</dbReference>
<feature type="domain" description="ABM" evidence="1">
    <location>
        <begin position="5"/>
        <end position="93"/>
    </location>
</feature>
<name>A0A132N3E4_9ACTN</name>
<proteinExistence type="predicted"/>
<dbReference type="GO" id="GO:0004497">
    <property type="term" value="F:monooxygenase activity"/>
    <property type="evidence" value="ECO:0007669"/>
    <property type="project" value="UniProtKB-KW"/>
</dbReference>
<dbReference type="AlphaFoldDB" id="A0A132N3E4"/>
<dbReference type="Proteomes" id="UP000070598">
    <property type="component" value="Unassembled WGS sequence"/>
</dbReference>
<dbReference type="Pfam" id="PF03992">
    <property type="entry name" value="ABM"/>
    <property type="match status" value="1"/>
</dbReference>
<evidence type="ECO:0000313" key="5">
    <source>
        <dbReference type="Proteomes" id="UP000070659"/>
    </source>
</evidence>
<dbReference type="EMBL" id="JYIJ01000014">
    <property type="protein sequence ID" value="KWX04668.1"/>
    <property type="molecule type" value="Genomic_DNA"/>
</dbReference>
<dbReference type="InterPro" id="IPR011008">
    <property type="entry name" value="Dimeric_a/b-barrel"/>
</dbReference>
<evidence type="ECO:0000313" key="4">
    <source>
        <dbReference type="Proteomes" id="UP000070598"/>
    </source>
</evidence>
<dbReference type="PROSITE" id="PS51725">
    <property type="entry name" value="ABM"/>
    <property type="match status" value="1"/>
</dbReference>
<evidence type="ECO:0000259" key="1">
    <source>
        <dbReference type="PROSITE" id="PS51725"/>
    </source>
</evidence>
<accession>A0A132N3E4</accession>
<protein>
    <submittedName>
        <fullName evidence="2">Antibiotic biosynthesis monooxygenase</fullName>
    </submittedName>
</protein>
<keyword evidence="2" id="KW-0503">Monooxygenase</keyword>
<sequence>MTGRVRVLVYLTAPDGDVSVIEEAYHAISGRLQGTPGLVGNELLRSLSDPDSFAVISEWESLDAFRAWEQGPDHRDVTAPLRPFQSVTMRPAVYEVTAAYGG</sequence>
<comment type="caution">
    <text evidence="2">The sequence shown here is derived from an EMBL/GenBank/DDBJ whole genome shotgun (WGS) entry which is preliminary data.</text>
</comment>
<dbReference type="SUPFAM" id="SSF54909">
    <property type="entry name" value="Dimeric alpha+beta barrel"/>
    <property type="match status" value="1"/>
</dbReference>
<dbReference type="PATRIC" id="fig|1469144.8.peg.4091"/>
<dbReference type="EMBL" id="JYIK01001006">
    <property type="protein sequence ID" value="KWX08152.1"/>
    <property type="molecule type" value="Genomic_DNA"/>
</dbReference>
<dbReference type="Proteomes" id="UP000070659">
    <property type="component" value="Unassembled WGS sequence"/>
</dbReference>
<reference evidence="2 5" key="2">
    <citation type="submission" date="2015-02" db="EMBL/GenBank/DDBJ databases">
        <title>Physiological reanalysis, assessment of diazotrophy, and genome sequences of multiple isolates of Streptomyces thermoautotrophicus.</title>
        <authorList>
            <person name="MacKellar D.C."/>
            <person name="Lieber L."/>
            <person name="Norman J."/>
            <person name="Bolger A."/>
            <person name="Tobin C."/>
            <person name="Murray J.W."/>
            <person name="Prell J."/>
        </authorList>
    </citation>
    <scope>NUCLEOTIDE SEQUENCE [LARGE SCALE GENOMIC DNA]</scope>
    <source>
        <strain evidence="2 5">UBT1</strain>
    </source>
</reference>
<dbReference type="RefSeq" id="WP_067068880.1">
    <property type="nucleotide sequence ID" value="NZ_JYIJ01000014.1"/>
</dbReference>
<dbReference type="Gene3D" id="3.30.70.100">
    <property type="match status" value="1"/>
</dbReference>
<evidence type="ECO:0000313" key="3">
    <source>
        <dbReference type="EMBL" id="KWX08152.1"/>
    </source>
</evidence>
<reference evidence="4" key="1">
    <citation type="submission" date="2015-02" db="EMBL/GenBank/DDBJ databases">
        <title>Physiological reanalysis, assessment of diazotrophy, and genome sequences of multiple isolates of Streptomyces thermoautotrophicus.</title>
        <authorList>
            <person name="MacKellar D.C."/>
            <person name="Lieber L."/>
            <person name="Norman J."/>
            <person name="Bolger A."/>
            <person name="Tobin C."/>
            <person name="Murray J.W."/>
            <person name="Friesen M."/>
            <person name="Prell J."/>
        </authorList>
    </citation>
    <scope>NUCLEOTIDE SEQUENCE [LARGE SCALE GENOMIC DNA]</scope>
    <source>
        <strain evidence="4">UBT1</strain>
    </source>
</reference>
<organism evidence="2 5">
    <name type="scientific">Carbonactinospora thermoautotrophica</name>
    <dbReference type="NCBI Taxonomy" id="1469144"/>
    <lineage>
        <taxon>Bacteria</taxon>
        <taxon>Bacillati</taxon>
        <taxon>Actinomycetota</taxon>
        <taxon>Actinomycetes</taxon>
        <taxon>Kitasatosporales</taxon>
        <taxon>Carbonactinosporaceae</taxon>
        <taxon>Carbonactinospora</taxon>
    </lineage>
</organism>
<keyword evidence="2" id="KW-0560">Oxidoreductase</keyword>
<gene>
    <name evidence="2" type="ORF">TH66_05480</name>
    <name evidence="3" type="ORF">TR74_16220</name>
</gene>
<evidence type="ECO:0000313" key="2">
    <source>
        <dbReference type="EMBL" id="KWX04668.1"/>
    </source>
</evidence>